<dbReference type="GO" id="GO:0004672">
    <property type="term" value="F:protein kinase activity"/>
    <property type="evidence" value="ECO:0007669"/>
    <property type="project" value="InterPro"/>
</dbReference>
<accession>A0A2G9TRR1</accession>
<proteinExistence type="predicted"/>
<feature type="non-terminal residue" evidence="2">
    <location>
        <position position="66"/>
    </location>
</feature>
<dbReference type="InterPro" id="IPR011009">
    <property type="entry name" value="Kinase-like_dom_sf"/>
</dbReference>
<dbReference type="InterPro" id="IPR000719">
    <property type="entry name" value="Prot_kinase_dom"/>
</dbReference>
<evidence type="ECO:0000313" key="2">
    <source>
        <dbReference type="EMBL" id="PIO59980.1"/>
    </source>
</evidence>
<keyword evidence="3" id="KW-1185">Reference proteome</keyword>
<evidence type="ECO:0000259" key="1">
    <source>
        <dbReference type="PROSITE" id="PS50011"/>
    </source>
</evidence>
<dbReference type="PROSITE" id="PS50011">
    <property type="entry name" value="PROTEIN_KINASE_DOM"/>
    <property type="match status" value="1"/>
</dbReference>
<dbReference type="Proteomes" id="UP000230423">
    <property type="component" value="Unassembled WGS sequence"/>
</dbReference>
<dbReference type="EMBL" id="KZ356424">
    <property type="protein sequence ID" value="PIO59980.1"/>
    <property type="molecule type" value="Genomic_DNA"/>
</dbReference>
<dbReference type="OrthoDB" id="6513151at2759"/>
<sequence>MACLGWVSQVLQINGKAKITDFGLTRKVDAAVKYLEYVNNYHAPELCETVVNEVLTVNKSTDIWAL</sequence>
<reference evidence="2 3" key="1">
    <citation type="submission" date="2015-09" db="EMBL/GenBank/DDBJ databases">
        <title>Draft genome of the parasitic nematode Teladorsagia circumcincta isolate WARC Sus (inbred).</title>
        <authorList>
            <person name="Mitreva M."/>
        </authorList>
    </citation>
    <scope>NUCLEOTIDE SEQUENCE [LARGE SCALE GENOMIC DNA]</scope>
    <source>
        <strain evidence="2 3">S</strain>
    </source>
</reference>
<name>A0A2G9TRR1_TELCI</name>
<organism evidence="2 3">
    <name type="scientific">Teladorsagia circumcincta</name>
    <name type="common">Brown stomach worm</name>
    <name type="synonym">Ostertagia circumcincta</name>
    <dbReference type="NCBI Taxonomy" id="45464"/>
    <lineage>
        <taxon>Eukaryota</taxon>
        <taxon>Metazoa</taxon>
        <taxon>Ecdysozoa</taxon>
        <taxon>Nematoda</taxon>
        <taxon>Chromadorea</taxon>
        <taxon>Rhabditida</taxon>
        <taxon>Rhabditina</taxon>
        <taxon>Rhabditomorpha</taxon>
        <taxon>Strongyloidea</taxon>
        <taxon>Trichostrongylidae</taxon>
        <taxon>Teladorsagia</taxon>
    </lineage>
</organism>
<dbReference type="Gene3D" id="1.10.510.10">
    <property type="entry name" value="Transferase(Phosphotransferase) domain 1"/>
    <property type="match status" value="1"/>
</dbReference>
<evidence type="ECO:0000313" key="3">
    <source>
        <dbReference type="Proteomes" id="UP000230423"/>
    </source>
</evidence>
<protein>
    <recommendedName>
        <fullName evidence="1">Protein kinase domain-containing protein</fullName>
    </recommendedName>
</protein>
<gene>
    <name evidence="2" type="ORF">TELCIR_18540</name>
</gene>
<dbReference type="AlphaFoldDB" id="A0A2G9TRR1"/>
<feature type="domain" description="Protein kinase" evidence="1">
    <location>
        <begin position="1"/>
        <end position="66"/>
    </location>
</feature>
<dbReference type="SUPFAM" id="SSF56112">
    <property type="entry name" value="Protein kinase-like (PK-like)"/>
    <property type="match status" value="1"/>
</dbReference>
<dbReference type="GO" id="GO:0005524">
    <property type="term" value="F:ATP binding"/>
    <property type="evidence" value="ECO:0007669"/>
    <property type="project" value="InterPro"/>
</dbReference>